<reference evidence="2" key="1">
    <citation type="submission" date="2016-10" db="EMBL/GenBank/DDBJ databases">
        <authorList>
            <person name="Varghese N."/>
            <person name="Submissions S."/>
        </authorList>
    </citation>
    <scope>NUCLEOTIDE SEQUENCE [LARGE SCALE GENOMIC DNA]</scope>
    <source>
        <strain evidence="2">CGMCC 1.10971</strain>
    </source>
</reference>
<evidence type="ECO:0000313" key="1">
    <source>
        <dbReference type="EMBL" id="SFG77545.1"/>
    </source>
</evidence>
<dbReference type="AlphaFoldDB" id="A0A1I2UK80"/>
<dbReference type="InterPro" id="IPR029063">
    <property type="entry name" value="SAM-dependent_MTases_sf"/>
</dbReference>
<dbReference type="PANTHER" id="PTHR38451:SF1">
    <property type="entry name" value="TRNA (ADENINE(22)-N(1))-METHYLTRANSFERASE"/>
    <property type="match status" value="1"/>
</dbReference>
<gene>
    <name evidence="1" type="ORF">SAMN05216175_11375</name>
</gene>
<dbReference type="SUPFAM" id="SSF53335">
    <property type="entry name" value="S-adenosyl-L-methionine-dependent methyltransferases"/>
    <property type="match status" value="1"/>
</dbReference>
<sequence length="265" mass="30715">MTETVIQNRYTERLYRTDLQQLIEKHYREGYVKTSQRLQQIDKMIAQPYEHIWDCCCDHGLLGYLLLRRDAARTVHFVDVIEPLIAEVRGKLQRYFTEGFPEHAWQVHCTDVAKLQLSEAALANADSIHLIIIAGVGGDLLIELVEGLVNANPTQKMEFLLCPVLHNYKVRAALVDMNFGLINEHLICENNRFYEILHVAMGVEQPISLTGSLMWDLSREEDLTYLERTISHYQRMAQNPNRDVEQILFDYKALRPECSARLVES</sequence>
<name>A0A1I2UK80_9GAMM</name>
<keyword evidence="2" id="KW-1185">Reference proteome</keyword>
<organism evidence="1 2">
    <name type="scientific">Neptunomonas qingdaonensis</name>
    <dbReference type="NCBI Taxonomy" id="1045558"/>
    <lineage>
        <taxon>Bacteria</taxon>
        <taxon>Pseudomonadati</taxon>
        <taxon>Pseudomonadota</taxon>
        <taxon>Gammaproteobacteria</taxon>
        <taxon>Oceanospirillales</taxon>
        <taxon>Oceanospirillaceae</taxon>
        <taxon>Neptunomonas</taxon>
    </lineage>
</organism>
<dbReference type="EMBL" id="FOOU01000013">
    <property type="protein sequence ID" value="SFG77545.1"/>
    <property type="molecule type" value="Genomic_DNA"/>
</dbReference>
<dbReference type="STRING" id="1045558.SAMN05216175_11375"/>
<accession>A0A1I2UK80</accession>
<dbReference type="PANTHER" id="PTHR38451">
    <property type="entry name" value="TRNA (ADENINE(22)-N(1))-METHYLTRANSFERASE"/>
    <property type="match status" value="1"/>
</dbReference>
<dbReference type="PIRSF" id="PIRSF028234">
    <property type="entry name" value="UCP028234"/>
    <property type="match status" value="1"/>
</dbReference>
<dbReference type="Proteomes" id="UP000198623">
    <property type="component" value="Unassembled WGS sequence"/>
</dbReference>
<dbReference type="GO" id="GO:0032259">
    <property type="term" value="P:methylation"/>
    <property type="evidence" value="ECO:0007669"/>
    <property type="project" value="UniProtKB-KW"/>
</dbReference>
<proteinExistence type="predicted"/>
<keyword evidence="1" id="KW-0808">Transferase</keyword>
<protein>
    <submittedName>
        <fullName evidence="1">tRNA (Adenine22-N1)-methyltransferase</fullName>
    </submittedName>
</protein>
<dbReference type="Pfam" id="PF12847">
    <property type="entry name" value="Methyltransf_18"/>
    <property type="match status" value="1"/>
</dbReference>
<keyword evidence="1" id="KW-0489">Methyltransferase</keyword>
<evidence type="ECO:0000313" key="2">
    <source>
        <dbReference type="Proteomes" id="UP000198623"/>
    </source>
</evidence>
<dbReference type="GO" id="GO:0008168">
    <property type="term" value="F:methyltransferase activity"/>
    <property type="evidence" value="ECO:0007669"/>
    <property type="project" value="UniProtKB-KW"/>
</dbReference>
<dbReference type="Gene3D" id="3.40.50.150">
    <property type="entry name" value="Vaccinia Virus protein VP39"/>
    <property type="match status" value="1"/>
</dbReference>
<dbReference type="FunFam" id="3.40.50.150:FF:000442">
    <property type="entry name" value="tRNA (Adenine22-N1)-methyltransferase TrmK"/>
    <property type="match status" value="1"/>
</dbReference>
<dbReference type="InterPro" id="IPR016876">
    <property type="entry name" value="UCP028234"/>
</dbReference>